<dbReference type="AlphaFoldDB" id="A0A9P5YMI3"/>
<evidence type="ECO:0000313" key="2">
    <source>
        <dbReference type="EMBL" id="KAF9471897.1"/>
    </source>
</evidence>
<feature type="region of interest" description="Disordered" evidence="1">
    <location>
        <begin position="84"/>
        <end position="110"/>
    </location>
</feature>
<keyword evidence="3" id="KW-1185">Reference proteome</keyword>
<proteinExistence type="predicted"/>
<evidence type="ECO:0000256" key="1">
    <source>
        <dbReference type="SAM" id="MobiDB-lite"/>
    </source>
</evidence>
<comment type="caution">
    <text evidence="2">The sequence shown here is derived from an EMBL/GenBank/DDBJ whole genome shotgun (WGS) entry which is preliminary data.</text>
</comment>
<reference evidence="2" key="1">
    <citation type="submission" date="2020-11" db="EMBL/GenBank/DDBJ databases">
        <authorList>
            <consortium name="DOE Joint Genome Institute"/>
            <person name="Ahrendt S."/>
            <person name="Riley R."/>
            <person name="Andreopoulos W."/>
            <person name="Labutti K."/>
            <person name="Pangilinan J."/>
            <person name="Ruiz-Duenas F.J."/>
            <person name="Barrasa J.M."/>
            <person name="Sanchez-Garcia M."/>
            <person name="Camarero S."/>
            <person name="Miyauchi S."/>
            <person name="Serrano A."/>
            <person name="Linde D."/>
            <person name="Babiker R."/>
            <person name="Drula E."/>
            <person name="Ayuso-Fernandez I."/>
            <person name="Pacheco R."/>
            <person name="Padilla G."/>
            <person name="Ferreira P."/>
            <person name="Barriuso J."/>
            <person name="Kellner H."/>
            <person name="Castanera R."/>
            <person name="Alfaro M."/>
            <person name="Ramirez L."/>
            <person name="Pisabarro A.G."/>
            <person name="Kuo A."/>
            <person name="Tritt A."/>
            <person name="Lipzen A."/>
            <person name="He G."/>
            <person name="Yan M."/>
            <person name="Ng V."/>
            <person name="Cullen D."/>
            <person name="Martin F."/>
            <person name="Rosso M.-N."/>
            <person name="Henrissat B."/>
            <person name="Hibbett D."/>
            <person name="Martinez A.T."/>
            <person name="Grigoriev I.V."/>
        </authorList>
    </citation>
    <scope>NUCLEOTIDE SEQUENCE</scope>
    <source>
        <strain evidence="2">CIRM-BRFM 674</strain>
    </source>
</reference>
<evidence type="ECO:0000313" key="3">
    <source>
        <dbReference type="Proteomes" id="UP000807469"/>
    </source>
</evidence>
<protein>
    <submittedName>
        <fullName evidence="2">Uncharacterized protein</fullName>
    </submittedName>
</protein>
<gene>
    <name evidence="2" type="ORF">BDN70DRAFT_938598</name>
</gene>
<sequence>MSSELHNNEVSDNCTLSRHQIYYRKNSSVIKEKERRRWIKNKERNGVVAKHVLEEAKIRHRQSAAMYRERNRESLMIKERIRRQAAKDFQAQQHRAKEYRAQAHSGGEGS</sequence>
<accession>A0A9P5YMI3</accession>
<dbReference type="EMBL" id="MU155607">
    <property type="protein sequence ID" value="KAF9471897.1"/>
    <property type="molecule type" value="Genomic_DNA"/>
</dbReference>
<organism evidence="2 3">
    <name type="scientific">Pholiota conissans</name>
    <dbReference type="NCBI Taxonomy" id="109636"/>
    <lineage>
        <taxon>Eukaryota</taxon>
        <taxon>Fungi</taxon>
        <taxon>Dikarya</taxon>
        <taxon>Basidiomycota</taxon>
        <taxon>Agaricomycotina</taxon>
        <taxon>Agaricomycetes</taxon>
        <taxon>Agaricomycetidae</taxon>
        <taxon>Agaricales</taxon>
        <taxon>Agaricineae</taxon>
        <taxon>Strophariaceae</taxon>
        <taxon>Pholiota</taxon>
    </lineage>
</organism>
<dbReference type="Proteomes" id="UP000807469">
    <property type="component" value="Unassembled WGS sequence"/>
</dbReference>
<name>A0A9P5YMI3_9AGAR</name>